<keyword evidence="3 8" id="KW-0812">Transmembrane</keyword>
<dbReference type="GO" id="GO:0016020">
    <property type="term" value="C:membrane"/>
    <property type="evidence" value="ECO:0007669"/>
    <property type="project" value="UniProtKB-SubCell"/>
</dbReference>
<dbReference type="InterPro" id="IPR050524">
    <property type="entry name" value="APC_YAT"/>
</dbReference>
<feature type="transmembrane region" description="Helical" evidence="8">
    <location>
        <begin position="298"/>
        <end position="322"/>
    </location>
</feature>
<comment type="caution">
    <text evidence="10">The sequence shown here is derived from an EMBL/GenBank/DDBJ whole genome shotgun (WGS) entry which is preliminary data.</text>
</comment>
<proteinExistence type="predicted"/>
<dbReference type="PANTHER" id="PTHR43341:SF1">
    <property type="entry name" value="GENERAL AMINO-ACID PERMEASE GAP1"/>
    <property type="match status" value="1"/>
</dbReference>
<feature type="transmembrane region" description="Helical" evidence="8">
    <location>
        <begin position="116"/>
        <end position="138"/>
    </location>
</feature>
<evidence type="ECO:0000313" key="11">
    <source>
        <dbReference type="Proteomes" id="UP000309170"/>
    </source>
</evidence>
<evidence type="ECO:0000256" key="2">
    <source>
        <dbReference type="ARBA" id="ARBA00022448"/>
    </source>
</evidence>
<feature type="transmembrane region" description="Helical" evidence="8">
    <location>
        <begin position="174"/>
        <end position="195"/>
    </location>
</feature>
<dbReference type="GO" id="GO:0015171">
    <property type="term" value="F:amino acid transmembrane transporter activity"/>
    <property type="evidence" value="ECO:0007669"/>
    <property type="project" value="TreeGrafter"/>
</dbReference>
<accession>A0A9X8ZIV0</accession>
<evidence type="ECO:0000256" key="1">
    <source>
        <dbReference type="ARBA" id="ARBA00004141"/>
    </source>
</evidence>
<evidence type="ECO:0000256" key="5">
    <source>
        <dbReference type="ARBA" id="ARBA00022989"/>
    </source>
</evidence>
<evidence type="ECO:0000256" key="8">
    <source>
        <dbReference type="SAM" id="Phobius"/>
    </source>
</evidence>
<evidence type="ECO:0000256" key="6">
    <source>
        <dbReference type="ARBA" id="ARBA00023136"/>
    </source>
</evidence>
<dbReference type="InterPro" id="IPR004841">
    <property type="entry name" value="AA-permease/SLC12A_dom"/>
</dbReference>
<dbReference type="AlphaFoldDB" id="A0A9X8ZIV0"/>
<dbReference type="FunFam" id="1.20.1740.10:FF:000001">
    <property type="entry name" value="Amino acid permease"/>
    <property type="match status" value="1"/>
</dbReference>
<dbReference type="Proteomes" id="UP000309170">
    <property type="component" value="Unassembled WGS sequence"/>
</dbReference>
<organism evidence="10 11">
    <name type="scientific">Peribacillus simplex</name>
    <dbReference type="NCBI Taxonomy" id="1478"/>
    <lineage>
        <taxon>Bacteria</taxon>
        <taxon>Bacillati</taxon>
        <taxon>Bacillota</taxon>
        <taxon>Bacilli</taxon>
        <taxon>Bacillales</taxon>
        <taxon>Bacillaceae</taxon>
        <taxon>Peribacillus</taxon>
    </lineage>
</organism>
<feature type="domain" description="Amino acid permease/ SLC12A" evidence="9">
    <location>
        <begin position="34"/>
        <end position="485"/>
    </location>
</feature>
<dbReference type="Gene3D" id="1.20.1740.10">
    <property type="entry name" value="Amino acid/polyamine transporter I"/>
    <property type="match status" value="1"/>
</dbReference>
<gene>
    <name evidence="10" type="ORF">FC678_09225</name>
</gene>
<evidence type="ECO:0000256" key="4">
    <source>
        <dbReference type="ARBA" id="ARBA00022970"/>
    </source>
</evidence>
<feature type="transmembrane region" description="Helical" evidence="8">
    <location>
        <begin position="458"/>
        <end position="478"/>
    </location>
</feature>
<dbReference type="PROSITE" id="PS00218">
    <property type="entry name" value="AMINO_ACID_PERMEASE_1"/>
    <property type="match status" value="1"/>
</dbReference>
<reference evidence="10 11" key="1">
    <citation type="journal article" date="2019" name="Environ. Microbiol.">
        <title>An active ?-lactamase is a part of an orchestrated cell wall stress resistance network of Bacillus subtilis and related rhizosphere species.</title>
        <authorList>
            <person name="Bucher T."/>
            <person name="Keren-Paz A."/>
            <person name="Hausser J."/>
            <person name="Olender T."/>
            <person name="Cytryn E."/>
            <person name="Kolodkin-Gal I."/>
        </authorList>
    </citation>
    <scope>NUCLEOTIDE SEQUENCE [LARGE SCALE GENOMIC DNA]</scope>
    <source>
        <strain evidence="10 11">I4</strain>
    </source>
</reference>
<evidence type="ECO:0000256" key="3">
    <source>
        <dbReference type="ARBA" id="ARBA00022692"/>
    </source>
</evidence>
<dbReference type="Pfam" id="PF00324">
    <property type="entry name" value="AA_permease"/>
    <property type="match status" value="1"/>
</dbReference>
<name>A0A9X8ZIV0_9BACI</name>
<feature type="transmembrane region" description="Helical" evidence="8">
    <location>
        <begin position="427"/>
        <end position="446"/>
    </location>
</feature>
<feature type="transmembrane region" description="Helical" evidence="8">
    <location>
        <begin position="355"/>
        <end position="376"/>
    </location>
</feature>
<keyword evidence="4" id="KW-0029">Amino-acid transport</keyword>
<feature type="compositionally biased region" description="Polar residues" evidence="7">
    <location>
        <begin position="8"/>
        <end position="18"/>
    </location>
</feature>
<dbReference type="PANTHER" id="PTHR43341">
    <property type="entry name" value="AMINO ACID PERMEASE"/>
    <property type="match status" value="1"/>
</dbReference>
<protein>
    <submittedName>
        <fullName evidence="10">Amino acid permease</fullName>
    </submittedName>
</protein>
<feature type="transmembrane region" description="Helical" evidence="8">
    <location>
        <begin position="65"/>
        <end position="95"/>
    </location>
</feature>
<dbReference type="PIRSF" id="PIRSF006060">
    <property type="entry name" value="AA_transporter"/>
    <property type="match status" value="1"/>
</dbReference>
<feature type="transmembrane region" description="Helical" evidence="8">
    <location>
        <begin position="215"/>
        <end position="236"/>
    </location>
</feature>
<comment type="subcellular location">
    <subcellularLocation>
        <location evidence="1">Membrane</location>
        <topology evidence="1">Multi-pass membrane protein</topology>
    </subcellularLocation>
</comment>
<evidence type="ECO:0000259" key="9">
    <source>
        <dbReference type="Pfam" id="PF00324"/>
    </source>
</evidence>
<dbReference type="InterPro" id="IPR004840">
    <property type="entry name" value="Amino_acid_permease_CS"/>
</dbReference>
<sequence>MKGCFMENTAQTSQTGDQTAAEEKQLERKLKPRHLSMIAIGGTIGTGLFLASGSIIHTAGPGGAVAAYIIAGIMVFFLMTSLAEMAALIPITGSFSTYTSRFVDPALGFAIGWNYWYNNAIVVALELAASSLIMKYWLPSVPGIIWSALFLALIFGLNILSVKGYGESEFWFAIIKVLTIIIFIAVGLLMIVGIMGGDAVGFENITKGEAPFKGGFLSVISVFMVVGFAFQGTELVGIAAGESENPRKNIPKAIKQIFWRLLLFYVLAIIVIGFLISYNDPRLLSSIEDIAVSPFTLVFQNAGLAIAASVMNVVILTSVLSAGNSAMYGASRVLWVLAKEGKAPSFLKKVNSGGIPVNAVYFSTIVGMAAFLTSFFGEGTIYNWLLNAAGLSGFLSWLGISITHYRFRKAYIAQGRDLKDLPYVSKWYPFGPILATFLCVTAILGQNYSAFFGPEIDWYGILISYIGLPLFFLAFLGYKIVKRTKMIPLQEADFSKVE</sequence>
<keyword evidence="6 8" id="KW-0472">Membrane</keyword>
<feature type="transmembrane region" description="Helical" evidence="8">
    <location>
        <begin position="257"/>
        <end position="278"/>
    </location>
</feature>
<feature type="transmembrane region" description="Helical" evidence="8">
    <location>
        <begin position="144"/>
        <end position="162"/>
    </location>
</feature>
<evidence type="ECO:0000256" key="7">
    <source>
        <dbReference type="SAM" id="MobiDB-lite"/>
    </source>
</evidence>
<feature type="region of interest" description="Disordered" evidence="7">
    <location>
        <begin position="1"/>
        <end position="20"/>
    </location>
</feature>
<dbReference type="EMBL" id="SZNT01000108">
    <property type="protein sequence ID" value="TKH12595.1"/>
    <property type="molecule type" value="Genomic_DNA"/>
</dbReference>
<keyword evidence="5 8" id="KW-1133">Transmembrane helix</keyword>
<keyword evidence="2" id="KW-0813">Transport</keyword>
<evidence type="ECO:0000313" key="10">
    <source>
        <dbReference type="EMBL" id="TKH12595.1"/>
    </source>
</evidence>
<feature type="transmembrane region" description="Helical" evidence="8">
    <location>
        <begin position="382"/>
        <end position="407"/>
    </location>
</feature>
<feature type="transmembrane region" description="Helical" evidence="8">
    <location>
        <begin position="35"/>
        <end position="59"/>
    </location>
</feature>